<dbReference type="GO" id="GO:0055088">
    <property type="term" value="P:lipid homeostasis"/>
    <property type="evidence" value="ECO:0007669"/>
    <property type="project" value="TreeGrafter"/>
</dbReference>
<comment type="function">
    <text evidence="2">Lipolytic acyl hydrolase (LAH).</text>
</comment>
<dbReference type="AlphaFoldDB" id="A0A061SP64"/>
<evidence type="ECO:0000256" key="2">
    <source>
        <dbReference type="RuleBase" id="RU361262"/>
    </source>
</evidence>
<reference evidence="4" key="1">
    <citation type="submission" date="2014-05" db="EMBL/GenBank/DDBJ databases">
        <title>The transcriptome of the halophilic microalga Tetraselmis sp. GSL018 isolated from the Great Salt Lake, Utah.</title>
        <authorList>
            <person name="Jinkerson R.E."/>
            <person name="D'Adamo S."/>
            <person name="Posewitz M.C."/>
        </authorList>
    </citation>
    <scope>NUCLEOTIDE SEQUENCE</scope>
    <source>
        <strain evidence="4">GSL018</strain>
    </source>
</reference>
<keyword evidence="2" id="KW-0442">Lipid degradation</keyword>
<evidence type="ECO:0000259" key="3">
    <source>
        <dbReference type="Pfam" id="PF01734"/>
    </source>
</evidence>
<dbReference type="GO" id="GO:0019433">
    <property type="term" value="P:triglyceride catabolic process"/>
    <property type="evidence" value="ECO:0007669"/>
    <property type="project" value="TreeGrafter"/>
</dbReference>
<evidence type="ECO:0000256" key="1">
    <source>
        <dbReference type="ARBA" id="ARBA00023098"/>
    </source>
</evidence>
<dbReference type="EMBL" id="GBEZ01000250">
    <property type="protein sequence ID" value="JAC84620.1"/>
    <property type="molecule type" value="Transcribed_RNA"/>
</dbReference>
<dbReference type="GO" id="GO:0005811">
    <property type="term" value="C:lipid droplet"/>
    <property type="evidence" value="ECO:0007669"/>
    <property type="project" value="TreeGrafter"/>
</dbReference>
<accession>A0A061SP64</accession>
<dbReference type="GO" id="GO:0005737">
    <property type="term" value="C:cytoplasm"/>
    <property type="evidence" value="ECO:0007669"/>
    <property type="project" value="TreeGrafter"/>
</dbReference>
<sequence length="403" mass="45164">MFRKRSKTTENTAATASTAVRPVWTFSSSGWLFLYHFGVIKCLKDLDLHRQVYTIGSSGGSCAGAFLHMDTDIDEVVRFVLSCALEARSSFSGLFQLKRYLKNAIRKFGTAELPNKLEGNYEISVSQLPWLRNRRITKWRDMEDVEQSILASSCAVPLAGLPVNVPGLGYCIDGMFSDSQLIKALVLGNSYFAYHDHASVTICPFYSSRAHITPSEYVPLWWAFFPPSPEELWRVYKLGQKDARAWVIKNRGRTNLTVTPIPDLTDEPEATVLQDGWHAWENVGEEISMLATGAVARLWSALSHVLEALGWTLVYWELAVHTVLSAVVAALAPVLPDSLKAGGSTAMAWKRCRDYYALLLSLKMVLKMVPALGGRIRMGMDAIDRIFSLSFCFRLFWFLKQSA</sequence>
<keyword evidence="1 2" id="KW-0443">Lipid metabolism</keyword>
<gene>
    <name evidence="4" type="ORF">TSPGSL018_543</name>
</gene>
<dbReference type="PANTHER" id="PTHR12406:SF42">
    <property type="entry name" value="PNPLA DOMAIN-CONTAINING PROTEIN"/>
    <property type="match status" value="1"/>
</dbReference>
<keyword evidence="2 4" id="KW-0378">Hydrolase</keyword>
<comment type="domain">
    <text evidence="2">The nitrogen atoms of the two glycine residues in the GGXR motif define the oxyanion hole, and stabilize the oxyanion that forms during the nucleophilic attack by the catalytic serine during substrate cleavage.</text>
</comment>
<comment type="similarity">
    <text evidence="2">Belongs to the patatin family.</text>
</comment>
<dbReference type="PANTHER" id="PTHR12406">
    <property type="entry name" value="CALCIUM-INDEPENDENT PHOSPHOLIPASE A2 IPLA2 -RELATED"/>
    <property type="match status" value="1"/>
</dbReference>
<dbReference type="InterPro" id="IPR016035">
    <property type="entry name" value="Acyl_Trfase/lysoPLipase"/>
</dbReference>
<proteinExistence type="inferred from homology"/>
<organism evidence="4">
    <name type="scientific">Tetraselmis sp. GSL018</name>
    <dbReference type="NCBI Taxonomy" id="582737"/>
    <lineage>
        <taxon>Eukaryota</taxon>
        <taxon>Viridiplantae</taxon>
        <taxon>Chlorophyta</taxon>
        <taxon>core chlorophytes</taxon>
        <taxon>Chlorodendrophyceae</taxon>
        <taxon>Chlorodendrales</taxon>
        <taxon>Chlorodendraceae</taxon>
        <taxon>Tetraselmis</taxon>
    </lineage>
</organism>
<name>A0A061SP64_9CHLO</name>
<feature type="domain" description="PNPLA" evidence="3">
    <location>
        <begin position="26"/>
        <end position="179"/>
    </location>
</feature>
<evidence type="ECO:0000313" key="4">
    <source>
        <dbReference type="EMBL" id="JAC84620.1"/>
    </source>
</evidence>
<dbReference type="InterPro" id="IPR002641">
    <property type="entry name" value="PNPLA_dom"/>
</dbReference>
<dbReference type="Pfam" id="PF01734">
    <property type="entry name" value="Patatin"/>
    <property type="match status" value="1"/>
</dbReference>
<dbReference type="GO" id="GO:0016020">
    <property type="term" value="C:membrane"/>
    <property type="evidence" value="ECO:0007669"/>
    <property type="project" value="TreeGrafter"/>
</dbReference>
<dbReference type="EC" id="3.1.1.-" evidence="2"/>
<dbReference type="InterPro" id="IPR033562">
    <property type="entry name" value="PLPL"/>
</dbReference>
<dbReference type="SUPFAM" id="SSF52151">
    <property type="entry name" value="FabD/lysophospholipase-like"/>
    <property type="match status" value="1"/>
</dbReference>
<protein>
    <recommendedName>
        <fullName evidence="2">Patatin</fullName>
        <ecNumber evidence="2">3.1.1.-</ecNumber>
    </recommendedName>
</protein>
<dbReference type="GO" id="GO:0004806">
    <property type="term" value="F:triacylglycerol lipase activity"/>
    <property type="evidence" value="ECO:0007669"/>
    <property type="project" value="TreeGrafter"/>
</dbReference>